<dbReference type="GO" id="GO:0000155">
    <property type="term" value="F:phosphorelay sensor kinase activity"/>
    <property type="evidence" value="ECO:0007669"/>
    <property type="project" value="InterPro"/>
</dbReference>
<dbReference type="Pfam" id="PF02518">
    <property type="entry name" value="HATPase_c"/>
    <property type="match status" value="1"/>
</dbReference>
<dbReference type="PANTHER" id="PTHR44936">
    <property type="entry name" value="SENSOR PROTEIN CREC"/>
    <property type="match status" value="1"/>
</dbReference>
<dbReference type="PROSITE" id="PS50109">
    <property type="entry name" value="HIS_KIN"/>
    <property type="match status" value="1"/>
</dbReference>
<feature type="transmembrane region" description="Helical" evidence="10">
    <location>
        <begin position="7"/>
        <end position="27"/>
    </location>
</feature>
<dbReference type="SUPFAM" id="SSF55874">
    <property type="entry name" value="ATPase domain of HSP90 chaperone/DNA topoisomerase II/histidine kinase"/>
    <property type="match status" value="1"/>
</dbReference>
<evidence type="ECO:0000259" key="12">
    <source>
        <dbReference type="PROSITE" id="PS50885"/>
    </source>
</evidence>
<sequence length="451" mass="51188">MKRLFITIYVFLVVGLFGVFYVVSPIMDEIFEEETIKANADLARGTFFLIGERLAGLDEDAQDLEIKKLRPRFGYHLAIYRIDELKIEDNEKEAFLKGLIIEAETIYRPDKDMLVQRLVGSGSFRAQAMEGPYPGDELELKVMIIFWSLAVVALILPALVWAFFLHRDIKKIEKTATQFSSGNHKARVKVSKVSSMTQIAVAFNNMAKKTQKLLESQKELGNSVSHEIRTPLARIKFSLEMLLDSLIPGHGGKNYINEIGKDVEEIESLVDEMLAYAKFEREPETSGGLSKHEMVFWLKTIIDTEKNNISEKKISFQIKYKMDRFITRFEPVYLGWAVRNLIRNAAKYAGNNIDIIFEPGKKICSIHVDDDGPGIPENARDKIFEPFFRLDQSRNRKSGGYGLGLAIAKRIALWHRGSISVNESLAKGARFTIKLPVNQLSSGNKGRKAYP</sequence>
<keyword evidence="10" id="KW-0812">Transmembrane</keyword>
<evidence type="ECO:0000256" key="1">
    <source>
        <dbReference type="ARBA" id="ARBA00000085"/>
    </source>
</evidence>
<keyword evidence="6" id="KW-0808">Transferase</keyword>
<accession>A0A1H2E3I5</accession>
<evidence type="ECO:0000259" key="11">
    <source>
        <dbReference type="PROSITE" id="PS50109"/>
    </source>
</evidence>
<evidence type="ECO:0000256" key="6">
    <source>
        <dbReference type="ARBA" id="ARBA00022679"/>
    </source>
</evidence>
<keyword evidence="10" id="KW-1133">Transmembrane helix</keyword>
<evidence type="ECO:0000256" key="4">
    <source>
        <dbReference type="ARBA" id="ARBA00022475"/>
    </source>
</evidence>
<evidence type="ECO:0000256" key="10">
    <source>
        <dbReference type="SAM" id="Phobius"/>
    </source>
</evidence>
<evidence type="ECO:0000256" key="5">
    <source>
        <dbReference type="ARBA" id="ARBA00022553"/>
    </source>
</evidence>
<dbReference type="InterPro" id="IPR050980">
    <property type="entry name" value="2C_sensor_his_kinase"/>
</dbReference>
<dbReference type="SMART" id="SM00388">
    <property type="entry name" value="HisKA"/>
    <property type="match status" value="1"/>
</dbReference>
<evidence type="ECO:0000256" key="9">
    <source>
        <dbReference type="ARBA" id="ARBA00022840"/>
    </source>
</evidence>
<dbReference type="GO" id="GO:0005886">
    <property type="term" value="C:plasma membrane"/>
    <property type="evidence" value="ECO:0007669"/>
    <property type="project" value="UniProtKB-SubCell"/>
</dbReference>
<keyword evidence="10" id="KW-0472">Membrane</keyword>
<feature type="domain" description="Histidine kinase" evidence="11">
    <location>
        <begin position="223"/>
        <end position="439"/>
    </location>
</feature>
<dbReference type="GO" id="GO:0005524">
    <property type="term" value="F:ATP binding"/>
    <property type="evidence" value="ECO:0007669"/>
    <property type="project" value="UniProtKB-KW"/>
</dbReference>
<dbReference type="AlphaFoldDB" id="A0A1H2E3I5"/>
<evidence type="ECO:0000313" key="13">
    <source>
        <dbReference type="EMBL" id="SDT89762.1"/>
    </source>
</evidence>
<protein>
    <recommendedName>
        <fullName evidence="3">histidine kinase</fullName>
        <ecNumber evidence="3">2.7.13.3</ecNumber>
    </recommendedName>
</protein>
<keyword evidence="4" id="KW-1003">Cell membrane</keyword>
<dbReference type="EC" id="2.7.13.3" evidence="3"/>
<dbReference type="InterPro" id="IPR004358">
    <property type="entry name" value="Sig_transdc_His_kin-like_C"/>
</dbReference>
<dbReference type="InterPro" id="IPR003594">
    <property type="entry name" value="HATPase_dom"/>
</dbReference>
<proteinExistence type="predicted"/>
<dbReference type="PROSITE" id="PS50885">
    <property type="entry name" value="HAMP"/>
    <property type="match status" value="1"/>
</dbReference>
<dbReference type="InterPro" id="IPR003660">
    <property type="entry name" value="HAMP_dom"/>
</dbReference>
<keyword evidence="5" id="KW-0597">Phosphoprotein</keyword>
<dbReference type="InterPro" id="IPR005467">
    <property type="entry name" value="His_kinase_dom"/>
</dbReference>
<dbReference type="RefSeq" id="WP_092231035.1">
    <property type="nucleotide sequence ID" value="NZ_FNLL01000002.1"/>
</dbReference>
<dbReference type="SUPFAM" id="SSF47384">
    <property type="entry name" value="Homodimeric domain of signal transducing histidine kinase"/>
    <property type="match status" value="1"/>
</dbReference>
<keyword evidence="14" id="KW-1185">Reference proteome</keyword>
<feature type="transmembrane region" description="Helical" evidence="10">
    <location>
        <begin position="144"/>
        <end position="165"/>
    </location>
</feature>
<gene>
    <name evidence="13" type="ORF">SAMN04487931_102475</name>
</gene>
<feature type="domain" description="HAMP" evidence="12">
    <location>
        <begin position="163"/>
        <end position="215"/>
    </location>
</feature>
<evidence type="ECO:0000313" key="14">
    <source>
        <dbReference type="Proteomes" id="UP000199608"/>
    </source>
</evidence>
<dbReference type="InterPro" id="IPR003661">
    <property type="entry name" value="HisK_dim/P_dom"/>
</dbReference>
<keyword evidence="7" id="KW-0547">Nucleotide-binding</keyword>
<name>A0A1H2E3I5_9BACT</name>
<dbReference type="Gene3D" id="1.10.287.130">
    <property type="match status" value="1"/>
</dbReference>
<dbReference type="CDD" id="cd06225">
    <property type="entry name" value="HAMP"/>
    <property type="match status" value="1"/>
</dbReference>
<dbReference type="Proteomes" id="UP000199608">
    <property type="component" value="Unassembled WGS sequence"/>
</dbReference>
<dbReference type="PRINTS" id="PR00344">
    <property type="entry name" value="BCTRLSENSOR"/>
</dbReference>
<dbReference type="SMART" id="SM00387">
    <property type="entry name" value="HATPase_c"/>
    <property type="match status" value="1"/>
</dbReference>
<dbReference type="Gene3D" id="3.30.565.10">
    <property type="entry name" value="Histidine kinase-like ATPase, C-terminal domain"/>
    <property type="match status" value="1"/>
</dbReference>
<evidence type="ECO:0000256" key="8">
    <source>
        <dbReference type="ARBA" id="ARBA00022777"/>
    </source>
</evidence>
<comment type="catalytic activity">
    <reaction evidence="1">
        <text>ATP + protein L-histidine = ADP + protein N-phospho-L-histidine.</text>
        <dbReference type="EC" id="2.7.13.3"/>
    </reaction>
</comment>
<dbReference type="CDD" id="cd00082">
    <property type="entry name" value="HisKA"/>
    <property type="match status" value="1"/>
</dbReference>
<organism evidence="13 14">
    <name type="scientific">Desulfobacula phenolica</name>
    <dbReference type="NCBI Taxonomy" id="90732"/>
    <lineage>
        <taxon>Bacteria</taxon>
        <taxon>Pseudomonadati</taxon>
        <taxon>Thermodesulfobacteriota</taxon>
        <taxon>Desulfobacteria</taxon>
        <taxon>Desulfobacterales</taxon>
        <taxon>Desulfobacteraceae</taxon>
        <taxon>Desulfobacula</taxon>
    </lineage>
</organism>
<comment type="subcellular location">
    <subcellularLocation>
        <location evidence="2">Cell membrane</location>
        <topology evidence="2">Multi-pass membrane protein</topology>
    </subcellularLocation>
</comment>
<dbReference type="EMBL" id="FNLL01000002">
    <property type="protein sequence ID" value="SDT89762.1"/>
    <property type="molecule type" value="Genomic_DNA"/>
</dbReference>
<evidence type="ECO:0000256" key="3">
    <source>
        <dbReference type="ARBA" id="ARBA00012438"/>
    </source>
</evidence>
<dbReference type="Pfam" id="PF00512">
    <property type="entry name" value="HisKA"/>
    <property type="match status" value="1"/>
</dbReference>
<keyword evidence="8 13" id="KW-0418">Kinase</keyword>
<reference evidence="14" key="1">
    <citation type="submission" date="2016-10" db="EMBL/GenBank/DDBJ databases">
        <authorList>
            <person name="Varghese N."/>
            <person name="Submissions S."/>
        </authorList>
    </citation>
    <scope>NUCLEOTIDE SEQUENCE [LARGE SCALE GENOMIC DNA]</scope>
    <source>
        <strain evidence="14">DSM 3384</strain>
    </source>
</reference>
<evidence type="ECO:0000256" key="7">
    <source>
        <dbReference type="ARBA" id="ARBA00022741"/>
    </source>
</evidence>
<dbReference type="InterPro" id="IPR036890">
    <property type="entry name" value="HATPase_C_sf"/>
</dbReference>
<evidence type="ECO:0000256" key="2">
    <source>
        <dbReference type="ARBA" id="ARBA00004651"/>
    </source>
</evidence>
<dbReference type="InterPro" id="IPR036097">
    <property type="entry name" value="HisK_dim/P_sf"/>
</dbReference>
<dbReference type="PANTHER" id="PTHR44936:SF10">
    <property type="entry name" value="SENSOR PROTEIN RSTB"/>
    <property type="match status" value="1"/>
</dbReference>
<keyword evidence="9" id="KW-0067">ATP-binding</keyword>
<dbReference type="Gene3D" id="6.10.340.10">
    <property type="match status" value="1"/>
</dbReference>